<evidence type="ECO:0000313" key="2">
    <source>
        <dbReference type="EMBL" id="MBU8868919.1"/>
    </source>
</evidence>
<sequence>MPARRKQCGAVTAEFAVALPAVILLFAFLLAAGSAGITQLRLEEAASAGARSLARGENSGEVQGIVRRLAGEGATAGVASDGDWVTVTATAAVGGTVGSLIPWTLTASASARDETPGASVRSDVSHVPGASVAGVTQVATRRNMAPGDTAFRVAVNPWIPL</sequence>
<comment type="caution">
    <text evidence="2">The sequence shown here is derived from an EMBL/GenBank/DDBJ whole genome shotgun (WGS) entry which is preliminary data.</text>
</comment>
<dbReference type="InterPro" id="IPR049790">
    <property type="entry name" value="Rv3655c/TadE"/>
</dbReference>
<dbReference type="EMBL" id="JAHOPC010000020">
    <property type="protein sequence ID" value="MBU8868919.1"/>
    <property type="molecule type" value="Genomic_DNA"/>
</dbReference>
<keyword evidence="3" id="KW-1185">Reference proteome</keyword>
<dbReference type="NCBIfam" id="NF041390">
    <property type="entry name" value="TadE_Rv3655c"/>
    <property type="match status" value="1"/>
</dbReference>
<evidence type="ECO:0000259" key="1">
    <source>
        <dbReference type="Pfam" id="PF07811"/>
    </source>
</evidence>
<evidence type="ECO:0000313" key="3">
    <source>
        <dbReference type="Proteomes" id="UP000824166"/>
    </source>
</evidence>
<accession>A0ABS6IBD3</accession>
<gene>
    <name evidence="2" type="ORF">KSW38_21730</name>
</gene>
<protein>
    <submittedName>
        <fullName evidence="2">Pilus assembly protein</fullName>
    </submittedName>
</protein>
<name>A0ABS6IBD3_9MICC</name>
<reference evidence="2 3" key="1">
    <citation type="submission" date="2021-06" db="EMBL/GenBank/DDBJ databases">
        <authorList>
            <person name="Jeong J.W."/>
        </authorList>
    </citation>
    <scope>NUCLEOTIDE SEQUENCE [LARGE SCALE GENOMIC DNA]</scope>
    <source>
        <strain evidence="2 3">MMS21-TAE1-1</strain>
    </source>
</reference>
<dbReference type="InterPro" id="IPR012495">
    <property type="entry name" value="TadE-like_dom"/>
</dbReference>
<organism evidence="2 3">
    <name type="scientific">Paenarthrobacter aromaticivorans</name>
    <dbReference type="NCBI Taxonomy" id="2849150"/>
    <lineage>
        <taxon>Bacteria</taxon>
        <taxon>Bacillati</taxon>
        <taxon>Actinomycetota</taxon>
        <taxon>Actinomycetes</taxon>
        <taxon>Micrococcales</taxon>
        <taxon>Micrococcaceae</taxon>
        <taxon>Paenarthrobacter</taxon>
    </lineage>
</organism>
<proteinExistence type="predicted"/>
<feature type="domain" description="TadE-like" evidence="1">
    <location>
        <begin position="9"/>
        <end position="51"/>
    </location>
</feature>
<dbReference type="Proteomes" id="UP000824166">
    <property type="component" value="Unassembled WGS sequence"/>
</dbReference>
<dbReference type="Pfam" id="PF07811">
    <property type="entry name" value="TadE"/>
    <property type="match status" value="1"/>
</dbReference>